<dbReference type="EMBL" id="FCOK02000022">
    <property type="protein sequence ID" value="SAL37114.1"/>
    <property type="molecule type" value="Genomic_DNA"/>
</dbReference>
<dbReference type="OrthoDB" id="9803333at2"/>
<dbReference type="Pfam" id="PF13561">
    <property type="entry name" value="adh_short_C2"/>
    <property type="match status" value="1"/>
</dbReference>
<evidence type="ECO:0000256" key="2">
    <source>
        <dbReference type="ARBA" id="ARBA00023002"/>
    </source>
</evidence>
<proteinExistence type="inferred from homology"/>
<accession>A0A158GY62</accession>
<dbReference type="AlphaFoldDB" id="A0A158GY62"/>
<dbReference type="InterPro" id="IPR002347">
    <property type="entry name" value="SDR_fam"/>
</dbReference>
<protein>
    <submittedName>
        <fullName evidence="3">Short-chain dehydrogenase/reductase SDR</fullName>
    </submittedName>
</protein>
<evidence type="ECO:0000256" key="1">
    <source>
        <dbReference type="ARBA" id="ARBA00006484"/>
    </source>
</evidence>
<dbReference type="RefSeq" id="WP_062086915.1">
    <property type="nucleotide sequence ID" value="NZ_FCOK02000022.1"/>
</dbReference>
<dbReference type="GO" id="GO:0016614">
    <property type="term" value="F:oxidoreductase activity, acting on CH-OH group of donors"/>
    <property type="evidence" value="ECO:0007669"/>
    <property type="project" value="UniProtKB-ARBA"/>
</dbReference>
<dbReference type="Gene3D" id="3.40.50.720">
    <property type="entry name" value="NAD(P)-binding Rossmann-like Domain"/>
    <property type="match status" value="1"/>
</dbReference>
<sequence length="246" mass="25771">MQSHELDGKVALVTGAPHGIGGAISHALARCGASVALNWPDGEADTGAVSEAVADTRIVAVRSRRDDTSDIARMFDAAEHALGPLDIVINAMEPVQEWADVADLSLETYDAITQQAAKMPFFVLQQAALRVCTDGRLLLVMPDATLPAKFTGAAHAGAAVAAAVYLRVLAREVGSRGITVNAIARNPYEYTTGHASQASTRADARVDRDGDHGMSGDIAALTAFLVGPDARWINGQILHVDGVRPA</sequence>
<dbReference type="InterPro" id="IPR036291">
    <property type="entry name" value="NAD(P)-bd_dom_sf"/>
</dbReference>
<dbReference type="PANTHER" id="PTHR48107:SF7">
    <property type="entry name" value="RE15974P"/>
    <property type="match status" value="1"/>
</dbReference>
<dbReference type="Proteomes" id="UP000054683">
    <property type="component" value="Unassembled WGS sequence"/>
</dbReference>
<dbReference type="PRINTS" id="PR00081">
    <property type="entry name" value="GDHRDH"/>
</dbReference>
<keyword evidence="2" id="KW-0560">Oxidoreductase</keyword>
<dbReference type="PANTHER" id="PTHR48107">
    <property type="entry name" value="NADPH-DEPENDENT ALDEHYDE REDUCTASE-LIKE PROTEIN, CHLOROPLASTIC-RELATED"/>
    <property type="match status" value="1"/>
</dbReference>
<reference evidence="3 4" key="1">
    <citation type="submission" date="2016-01" db="EMBL/GenBank/DDBJ databases">
        <authorList>
            <person name="Oliw E.H."/>
        </authorList>
    </citation>
    <scope>NUCLEOTIDE SEQUENCE [LARGE SCALE GENOMIC DNA]</scope>
    <source>
        <strain evidence="3">LMG 27134</strain>
    </source>
</reference>
<gene>
    <name evidence="3" type="ORF">AWB69_03592</name>
</gene>
<organism evidence="3 4">
    <name type="scientific">Caballeronia udeis</name>
    <dbReference type="NCBI Taxonomy" id="1232866"/>
    <lineage>
        <taxon>Bacteria</taxon>
        <taxon>Pseudomonadati</taxon>
        <taxon>Pseudomonadota</taxon>
        <taxon>Betaproteobacteria</taxon>
        <taxon>Burkholderiales</taxon>
        <taxon>Burkholderiaceae</taxon>
        <taxon>Caballeronia</taxon>
    </lineage>
</organism>
<name>A0A158GY62_9BURK</name>
<dbReference type="SUPFAM" id="SSF51735">
    <property type="entry name" value="NAD(P)-binding Rossmann-fold domains"/>
    <property type="match status" value="1"/>
</dbReference>
<evidence type="ECO:0000313" key="3">
    <source>
        <dbReference type="EMBL" id="SAL37114.1"/>
    </source>
</evidence>
<evidence type="ECO:0000313" key="4">
    <source>
        <dbReference type="Proteomes" id="UP000054683"/>
    </source>
</evidence>
<comment type="similarity">
    <text evidence="1">Belongs to the short-chain dehydrogenases/reductases (SDR) family.</text>
</comment>